<accession>A0A4R6U0W9</accession>
<protein>
    <recommendedName>
        <fullName evidence="1">Scaffold protein FimL second domain-containing protein</fullName>
    </recommendedName>
</protein>
<feature type="domain" description="Scaffold protein FimL second" evidence="1">
    <location>
        <begin position="156"/>
        <end position="291"/>
    </location>
</feature>
<dbReference type="GO" id="GO:0000160">
    <property type="term" value="P:phosphorelay signal transduction system"/>
    <property type="evidence" value="ECO:0007669"/>
    <property type="project" value="InterPro"/>
</dbReference>
<evidence type="ECO:0000259" key="1">
    <source>
        <dbReference type="Pfam" id="PF26379"/>
    </source>
</evidence>
<dbReference type="AlphaFoldDB" id="A0A4R6U0W9"/>
<keyword evidence="3" id="KW-1185">Reference proteome</keyword>
<dbReference type="EMBL" id="SNYK01000002">
    <property type="protein sequence ID" value="TDQ39591.1"/>
    <property type="molecule type" value="Genomic_DNA"/>
</dbReference>
<dbReference type="InterPro" id="IPR036641">
    <property type="entry name" value="HPT_dom_sf"/>
</dbReference>
<evidence type="ECO:0000313" key="2">
    <source>
        <dbReference type="EMBL" id="TDQ39591.1"/>
    </source>
</evidence>
<comment type="caution">
    <text evidence="2">The sequence shown here is derived from an EMBL/GenBank/DDBJ whole genome shotgun (WGS) entry which is preliminary data.</text>
</comment>
<dbReference type="InterPro" id="IPR058661">
    <property type="entry name" value="FimL_2nd"/>
</dbReference>
<proteinExistence type="predicted"/>
<dbReference type="Pfam" id="PF26379">
    <property type="entry name" value="FimL_2nd"/>
    <property type="match status" value="1"/>
</dbReference>
<name>A0A4R6U0W9_9GAMM</name>
<dbReference type="SUPFAM" id="SSF47226">
    <property type="entry name" value="Histidine-containing phosphotransfer domain, HPT domain"/>
    <property type="match status" value="2"/>
</dbReference>
<gene>
    <name evidence="2" type="ORF">DFQ45_102292</name>
</gene>
<dbReference type="OrthoDB" id="9803176at2"/>
<dbReference type="Proteomes" id="UP000294575">
    <property type="component" value="Unassembled WGS sequence"/>
</dbReference>
<dbReference type="RefSeq" id="WP_101496603.1">
    <property type="nucleotide sequence ID" value="NZ_LNJZ01000006.1"/>
</dbReference>
<evidence type="ECO:0000313" key="3">
    <source>
        <dbReference type="Proteomes" id="UP000294575"/>
    </source>
</evidence>
<organism evidence="2 3">
    <name type="scientific">Thiopseudomonas denitrificans</name>
    <dbReference type="NCBI Taxonomy" id="1501432"/>
    <lineage>
        <taxon>Bacteria</taxon>
        <taxon>Pseudomonadati</taxon>
        <taxon>Pseudomonadota</taxon>
        <taxon>Gammaproteobacteria</taxon>
        <taxon>Pseudomonadales</taxon>
        <taxon>Pseudomonadaceae</taxon>
        <taxon>Thiopseudomonas</taxon>
    </lineage>
</organism>
<reference evidence="2 3" key="1">
    <citation type="submission" date="2019-03" db="EMBL/GenBank/DDBJ databases">
        <title>Genomic Encyclopedia of Type Strains, Phase IV (KMG-IV): sequencing the most valuable type-strain genomes for metagenomic binning, comparative biology and taxonomic classification.</title>
        <authorList>
            <person name="Goeker M."/>
        </authorList>
    </citation>
    <scope>NUCLEOTIDE SEQUENCE [LARGE SCALE GENOMIC DNA]</scope>
    <source>
        <strain evidence="2 3">DSM 28679</strain>
    </source>
</reference>
<sequence length="566" mass="61820">MATGASSLGVVREELFATMTETQQNLERFLEERDSGTLLQRSVHNLQQVKGILSLIGLTGAEMLAQEMQTLATAIPAGANEQCNEQLSAINNGLHVLHSYLEQLEANWVEMPELLLPAINKLRLAAGQSRLPESYFFSARLSVERPGQPQTRQLSDPAVALTRQRHLYQLALLSVIKEKNVAPALDAMKRLVQQMDSTDPAAADTILYWVSAAALESFIEGKLLLNTERKLLFSRLDREIRQHLTNASYTPSRGLIKDMLYLVALAQTSGPLAREVQAAANLPSLPFTDQMLADEYRRMSGPGANVLRSLSTAIQEELSIVKDTVDLIGRGTVSNEAFENLSLVIGKLEKTLIMVGLTGASMSLKRQLKVLANWKQPEDVSPEELLQLADSVIYIEGLVASLELGQRHAARVSELSEAEVFARHQLTEAQIVIRGEASNGLLLAKRAITAYFEAGGDTNHLENVPVVLTQVRGGLWFMGENRIASLVQLCADYIGQNMINSGRIPEQSALETLADVLTSLEYYLEGGRTLQDGSMQDPLDAAQSSLALLGMQVPAAQAQVANAVTD</sequence>